<comment type="caution">
    <text evidence="1">The sequence shown here is derived from an EMBL/GenBank/DDBJ whole genome shotgun (WGS) entry which is preliminary data.</text>
</comment>
<accession>A0ACB9RLU5</accession>
<dbReference type="EMBL" id="CM042882">
    <property type="protein sequence ID" value="KAI4379992.1"/>
    <property type="molecule type" value="Genomic_DNA"/>
</dbReference>
<protein>
    <submittedName>
        <fullName evidence="1">Uncharacterized protein</fullName>
    </submittedName>
</protein>
<gene>
    <name evidence="1" type="ORF">MLD38_006226</name>
</gene>
<evidence type="ECO:0000313" key="1">
    <source>
        <dbReference type="EMBL" id="KAI4379992.1"/>
    </source>
</evidence>
<dbReference type="Proteomes" id="UP001057402">
    <property type="component" value="Chromosome 3"/>
</dbReference>
<name>A0ACB9RLU5_9MYRT</name>
<sequence length="525" mass="57678">MGPLPPPDKSPSLRQAIRDLLSETRKESPDTSPFVERFRLMVLSGSDPPLESIWVHAALAYRGRGTDKGDFLEDVRAANDLLGIVSGCSASCPGLKCASLVAPVVFLGFGLVGRLLGMDLSSKRGKRAKKVAKLLVDDVLGFLSACCADVKGWAGDDGSAVVREFSDLVGFWESGTGSVEGFFPLLNRDVIGKVIVDGDCNVKYLAGAVVVEAFLLKICLSVRLEMSQRSESDSNELRNRVVCSITGLQNSYFFEILLRMLLQDSLPVGMLLGTEEQLWLKRILFDATLRAEYSFLCTDRLVHLPTEHVNSLYLTRLVVANEAIKSFKKQGDQNRAISCTNAFSYSSLPSQAVHWIASQIPAAKKANNSSGSSPSALLKWLLELEDRGFKVFDDDVLKNHARSVFYDSLENGVAAMQIKGGDNTNSDSLFYIDKKGKEKRRGYHVDGNDEEDLNQSTSAGLLPADPPSGETRSRKRRLKSRSKGEKLRKYVKHELDWGNNSKEEALSEPGEVDDPLSDGETSENE</sequence>
<organism evidence="1 2">
    <name type="scientific">Melastoma candidum</name>
    <dbReference type="NCBI Taxonomy" id="119954"/>
    <lineage>
        <taxon>Eukaryota</taxon>
        <taxon>Viridiplantae</taxon>
        <taxon>Streptophyta</taxon>
        <taxon>Embryophyta</taxon>
        <taxon>Tracheophyta</taxon>
        <taxon>Spermatophyta</taxon>
        <taxon>Magnoliopsida</taxon>
        <taxon>eudicotyledons</taxon>
        <taxon>Gunneridae</taxon>
        <taxon>Pentapetalae</taxon>
        <taxon>rosids</taxon>
        <taxon>malvids</taxon>
        <taxon>Myrtales</taxon>
        <taxon>Melastomataceae</taxon>
        <taxon>Melastomatoideae</taxon>
        <taxon>Melastomateae</taxon>
        <taxon>Melastoma</taxon>
    </lineage>
</organism>
<proteinExistence type="predicted"/>
<reference evidence="2" key="1">
    <citation type="journal article" date="2023" name="Front. Plant Sci.">
        <title>Chromosomal-level genome assembly of Melastoma candidum provides insights into trichome evolution.</title>
        <authorList>
            <person name="Zhong Y."/>
            <person name="Wu W."/>
            <person name="Sun C."/>
            <person name="Zou P."/>
            <person name="Liu Y."/>
            <person name="Dai S."/>
            <person name="Zhou R."/>
        </authorList>
    </citation>
    <scope>NUCLEOTIDE SEQUENCE [LARGE SCALE GENOMIC DNA]</scope>
</reference>
<evidence type="ECO:0000313" key="2">
    <source>
        <dbReference type="Proteomes" id="UP001057402"/>
    </source>
</evidence>
<keyword evidence="2" id="KW-1185">Reference proteome</keyword>